<proteinExistence type="predicted"/>
<dbReference type="KEGG" id="cmt:CCM_02790"/>
<protein>
    <submittedName>
        <fullName evidence="1">Uncharacterized protein</fullName>
    </submittedName>
</protein>
<dbReference type="AlphaFoldDB" id="G3JBU6"/>
<organism evidence="1 2">
    <name type="scientific">Cordyceps militaris (strain CM01)</name>
    <name type="common">Caterpillar fungus</name>
    <dbReference type="NCBI Taxonomy" id="983644"/>
    <lineage>
        <taxon>Eukaryota</taxon>
        <taxon>Fungi</taxon>
        <taxon>Dikarya</taxon>
        <taxon>Ascomycota</taxon>
        <taxon>Pezizomycotina</taxon>
        <taxon>Sordariomycetes</taxon>
        <taxon>Hypocreomycetidae</taxon>
        <taxon>Hypocreales</taxon>
        <taxon>Cordycipitaceae</taxon>
        <taxon>Cordyceps</taxon>
    </lineage>
</organism>
<accession>G3JBU6</accession>
<name>G3JBU6_CORMM</name>
<dbReference type="GeneID" id="18164817"/>
<dbReference type="InParanoid" id="G3JBU6"/>
<dbReference type="HOGENOM" id="CLU_3068598_0_0_1"/>
<dbReference type="Proteomes" id="UP000001610">
    <property type="component" value="Unassembled WGS sequence"/>
</dbReference>
<evidence type="ECO:0000313" key="2">
    <source>
        <dbReference type="Proteomes" id="UP000001610"/>
    </source>
</evidence>
<gene>
    <name evidence="1" type="ORF">CCM_02790</name>
</gene>
<dbReference type="RefSeq" id="XP_006668005.1">
    <property type="nucleotide sequence ID" value="XM_006667942.1"/>
</dbReference>
<dbReference type="VEuPathDB" id="FungiDB:CCM_02790"/>
<evidence type="ECO:0000313" key="1">
    <source>
        <dbReference type="EMBL" id="EGX94519.1"/>
    </source>
</evidence>
<reference evidence="1 2" key="1">
    <citation type="journal article" date="2011" name="Genome Biol.">
        <title>Genome sequence of the insect pathogenic fungus Cordyceps militaris, a valued traditional Chinese medicine.</title>
        <authorList>
            <person name="Zheng P."/>
            <person name="Xia Y."/>
            <person name="Xiao G."/>
            <person name="Xiong C."/>
            <person name="Hu X."/>
            <person name="Zhang S."/>
            <person name="Zheng H."/>
            <person name="Huang Y."/>
            <person name="Zhou Y."/>
            <person name="Wang S."/>
            <person name="Zhao G.P."/>
            <person name="Liu X."/>
            <person name="St Leger R.J."/>
            <person name="Wang C."/>
        </authorList>
    </citation>
    <scope>NUCLEOTIDE SEQUENCE [LARGE SCALE GENOMIC DNA]</scope>
    <source>
        <strain evidence="1 2">CM01</strain>
    </source>
</reference>
<sequence>MISEGWKPVAKDRLVPPGDFAIVQSRQHPSNFWIPSASSPFPSSVPLLRNFAL</sequence>
<keyword evidence="2" id="KW-1185">Reference proteome</keyword>
<dbReference type="EMBL" id="JH126400">
    <property type="protein sequence ID" value="EGX94519.1"/>
    <property type="molecule type" value="Genomic_DNA"/>
</dbReference>